<keyword evidence="2" id="KW-1185">Reference proteome</keyword>
<dbReference type="Proteomes" id="UP000257109">
    <property type="component" value="Unassembled WGS sequence"/>
</dbReference>
<protein>
    <submittedName>
        <fullName evidence="1">Uncharacterized protein</fullName>
    </submittedName>
</protein>
<evidence type="ECO:0000313" key="2">
    <source>
        <dbReference type="Proteomes" id="UP000257109"/>
    </source>
</evidence>
<name>A0A371HRB1_MUCPR</name>
<dbReference type="AlphaFoldDB" id="A0A371HRB1"/>
<feature type="non-terminal residue" evidence="1">
    <location>
        <position position="1"/>
    </location>
</feature>
<evidence type="ECO:0000313" key="1">
    <source>
        <dbReference type="EMBL" id="RDY05330.1"/>
    </source>
</evidence>
<accession>A0A371HRB1</accession>
<gene>
    <name evidence="1" type="ORF">CR513_10851</name>
</gene>
<comment type="caution">
    <text evidence="1">The sequence shown here is derived from an EMBL/GenBank/DDBJ whole genome shotgun (WGS) entry which is preliminary data.</text>
</comment>
<reference evidence="1" key="1">
    <citation type="submission" date="2018-05" db="EMBL/GenBank/DDBJ databases">
        <title>Draft genome of Mucuna pruriens seed.</title>
        <authorList>
            <person name="Nnadi N.E."/>
            <person name="Vos R."/>
            <person name="Hasami M.H."/>
            <person name="Devisetty U.K."/>
            <person name="Aguiy J.C."/>
        </authorList>
    </citation>
    <scope>NUCLEOTIDE SEQUENCE [LARGE SCALE GENOMIC DNA]</scope>
    <source>
        <strain evidence="1">JCA_2017</strain>
    </source>
</reference>
<dbReference type="EMBL" id="QJKJ01001903">
    <property type="protein sequence ID" value="RDY05330.1"/>
    <property type="molecule type" value="Genomic_DNA"/>
</dbReference>
<proteinExistence type="predicted"/>
<sequence length="80" mass="9488">MVRPRVELRTIINASNFTIENKLLCKAQELMSLPYCILVTNILKHHRIDGDDEGEITPCWYNKFNVYTLIRMNIKHINRD</sequence>
<organism evidence="1 2">
    <name type="scientific">Mucuna pruriens</name>
    <name type="common">Velvet bean</name>
    <name type="synonym">Dolichos pruriens</name>
    <dbReference type="NCBI Taxonomy" id="157652"/>
    <lineage>
        <taxon>Eukaryota</taxon>
        <taxon>Viridiplantae</taxon>
        <taxon>Streptophyta</taxon>
        <taxon>Embryophyta</taxon>
        <taxon>Tracheophyta</taxon>
        <taxon>Spermatophyta</taxon>
        <taxon>Magnoliopsida</taxon>
        <taxon>eudicotyledons</taxon>
        <taxon>Gunneridae</taxon>
        <taxon>Pentapetalae</taxon>
        <taxon>rosids</taxon>
        <taxon>fabids</taxon>
        <taxon>Fabales</taxon>
        <taxon>Fabaceae</taxon>
        <taxon>Papilionoideae</taxon>
        <taxon>50 kb inversion clade</taxon>
        <taxon>NPAAA clade</taxon>
        <taxon>indigoferoid/millettioid clade</taxon>
        <taxon>Phaseoleae</taxon>
        <taxon>Mucuna</taxon>
    </lineage>
</organism>